<dbReference type="Gene3D" id="2.10.220.10">
    <property type="entry name" value="Hormone Receptor, Insulin-like Growth Factor Receptor 1, Chain A, domain 2"/>
    <property type="match status" value="8"/>
</dbReference>
<gene>
    <name evidence="2" type="primary">Contig2974.g3185</name>
    <name evidence="2" type="ORF">STYLEM_3005</name>
</gene>
<dbReference type="InParanoid" id="A0A077ZVW4"/>
<dbReference type="PANTHER" id="PTHR45756">
    <property type="entry name" value="PALMITOYLTRANSFERASE"/>
    <property type="match status" value="1"/>
</dbReference>
<name>A0A077ZVW4_STYLE</name>
<evidence type="ECO:0000313" key="2">
    <source>
        <dbReference type="EMBL" id="CDW74014.1"/>
    </source>
</evidence>
<feature type="domain" description="EGF-like" evidence="1">
    <location>
        <begin position="1141"/>
        <end position="1177"/>
    </location>
</feature>
<feature type="domain" description="EGF-like" evidence="1">
    <location>
        <begin position="848"/>
        <end position="882"/>
    </location>
</feature>
<feature type="domain" description="EGF-like" evidence="1">
    <location>
        <begin position="661"/>
        <end position="696"/>
    </location>
</feature>
<dbReference type="SMART" id="SM00181">
    <property type="entry name" value="EGF"/>
    <property type="match status" value="13"/>
</dbReference>
<feature type="domain" description="EGF-like" evidence="1">
    <location>
        <begin position="162"/>
        <end position="204"/>
    </location>
</feature>
<keyword evidence="3" id="KW-1185">Reference proteome</keyword>
<feature type="domain" description="EGF-like" evidence="1">
    <location>
        <begin position="1291"/>
        <end position="1328"/>
    </location>
</feature>
<feature type="domain" description="EGF-like" evidence="1">
    <location>
        <begin position="5"/>
        <end position="40"/>
    </location>
</feature>
<dbReference type="InterPro" id="IPR000742">
    <property type="entry name" value="EGF"/>
</dbReference>
<dbReference type="SMART" id="SM00261">
    <property type="entry name" value="FU"/>
    <property type="match status" value="18"/>
</dbReference>
<feature type="domain" description="EGF-like" evidence="1">
    <location>
        <begin position="755"/>
        <end position="785"/>
    </location>
</feature>
<feature type="domain" description="EGF-like" evidence="1">
    <location>
        <begin position="342"/>
        <end position="382"/>
    </location>
</feature>
<dbReference type="InterPro" id="IPR006212">
    <property type="entry name" value="Furin_repeat"/>
</dbReference>
<dbReference type="EMBL" id="CCKQ01002914">
    <property type="protein sequence ID" value="CDW74014.1"/>
    <property type="molecule type" value="Genomic_DNA"/>
</dbReference>
<dbReference type="PANTHER" id="PTHR45756:SF1">
    <property type="entry name" value="PROTEIN KINASE DOMAIN CONTAINING PROTEIN"/>
    <property type="match status" value="1"/>
</dbReference>
<feature type="domain" description="EGF-like" evidence="1">
    <location>
        <begin position="559"/>
        <end position="596"/>
    </location>
</feature>
<dbReference type="InterPro" id="IPR053215">
    <property type="entry name" value="TKL_Ser/Thr_kinase"/>
</dbReference>
<evidence type="ECO:0000313" key="3">
    <source>
        <dbReference type="Proteomes" id="UP000039865"/>
    </source>
</evidence>
<reference evidence="2 3" key="1">
    <citation type="submission" date="2014-06" db="EMBL/GenBank/DDBJ databases">
        <authorList>
            <person name="Swart Estienne"/>
        </authorList>
    </citation>
    <scope>NUCLEOTIDE SEQUENCE [LARGE SCALE GENOMIC DNA]</scope>
    <source>
        <strain evidence="2 3">130c</strain>
    </source>
</reference>
<dbReference type="OrthoDB" id="304072at2759"/>
<feature type="domain" description="EGF-like" evidence="1">
    <location>
        <begin position="988"/>
        <end position="1021"/>
    </location>
</feature>
<accession>A0A077ZVW4</accession>
<feature type="domain" description="EGF-like" evidence="1">
    <location>
        <begin position="1095"/>
        <end position="1140"/>
    </location>
</feature>
<organism evidence="2 3">
    <name type="scientific">Stylonychia lemnae</name>
    <name type="common">Ciliate</name>
    <dbReference type="NCBI Taxonomy" id="5949"/>
    <lineage>
        <taxon>Eukaryota</taxon>
        <taxon>Sar</taxon>
        <taxon>Alveolata</taxon>
        <taxon>Ciliophora</taxon>
        <taxon>Intramacronucleata</taxon>
        <taxon>Spirotrichea</taxon>
        <taxon>Stichotrichia</taxon>
        <taxon>Sporadotrichida</taxon>
        <taxon>Oxytrichidae</taxon>
        <taxon>Stylonychinae</taxon>
        <taxon>Stylonychia</taxon>
    </lineage>
</organism>
<dbReference type="InterPro" id="IPR009030">
    <property type="entry name" value="Growth_fac_rcpt_cys_sf"/>
</dbReference>
<proteinExistence type="predicted"/>
<protein>
    <submittedName>
        <fullName evidence="2">Proprotein convertase subtilisin kexin type 5</fullName>
    </submittedName>
</protein>
<sequence>MIFQGCDTKNCKFCTEQTCFQCLPGFYLRIDKETQQTQCVECQSNCLKCFLKSQADQTQVCKECSNYYQKDQQNPAICVSNQSSCQAEYYYDLESQMCSKCLDGCLDCNNNETCTQCDILFDYSLSQHNQQCTQMSIQNMIDQNNSNPQCESGQYYNSTQQECQMCQDSCLSCTNSSNCLQCADEYILIRHNNTDNMTNSTQCISKKQICPTGTYYNISQGQCTYCSIQQCSECSDSQICTKCQSEQFVLMDGFCVDQCIDQSSSSNQTKYWNNETKLCENCPENCKYCEKFGTCSQCIDNCDYCLNGDHCGQCKDNFYLEFSTSGLTEEQSIQKNNTKCQACPDTNCQSCYQSFYSSNSSQVYCIMCKVGYVTDLNSSQCVKAPRAVGNAIKRDVRTVQLIMVAKVVYLDTHITQQQRAANQCVLNKNFMTIPLAHAQVVVTRAVSLVKVKTLVQLVKVDTLSIITGFQRIINVQSAKIIAFHVHLQMMLTQQKLFQSANNVKKIQGLINTIILVRQINDGSQTLVNGYCYDTCQLQMINNNLSKPLFFDPISNSCKNCSQENCANCNYDQDTQSDKCLNCSFGYELSSDKQLCQAINCEQPGVYKDGELCDYCAIGCQECSGKYNCTQCMNNMNKTFGQCFENCLQTQFYDYNTQTCNDCIDNCTYCNKSTGRCINCGPYFTLINSTDGNQVCKSCPSGCQYCSMNQLTDMDASPQCLFCDYDKNLNDNGECVSKYTCPSNQFYDQYCGECKPCQEGCQGCQGQRTNCLSCEKDYEFINGTCKKRCKQNQYSDSDSNCQDCSSGCLSCNQSDNCGQCFEGYTLIYDQNAINSSIKTKYIEGAQCNQCPNNCLKCFKENESATIQCAACQNGFKLEENQCKEQSCQTGQYYDSKFETCIQCPENCTSCTSLTQCTQCSNSQLEISNGACKDKCLIKSQAEGKQYFYNATTQGCDTCEETNCAYCNGPKNCQYCIQGYLMNNESKCVKCMDNCQNCSPNDLSTCLTCKMGYKYNNQTQTCDKIDCSLSNTYKLDNNYTNSNEELCEFCQDGCLNCSSKMHCYQCGPLYSLVSDSYCTPNCPERNFFNYSTKSCDSCQQNCHTCATNSYCFECNLGFFLNITNVVNESDTSQNSTQLRTCDACPENCQTCEKNGSSNSLQCLTCALNSQLNTTDQKCYVTNPISTLRNLQGLNTTQNSTQNNTQNQTGNSTQLNNTNTTCSTGFYFNNSLNQCIQCMNNCSDCSQFGCYSCMKNYYMRSVYDPDTLTQKQACIYEQQKNCSLGQYKEDRNNSCRQCPKGCNTCINDKVCMSCKFGFLAIPNANGYINCEQTCPLGMAAIFENEQSRCQKCDQGCLSCDMNGCLECQSNLTLITDKNKISKCVQNCPIGTFKDALKRICLGKFKSMLNIIRL</sequence>
<feature type="domain" description="EGF-like" evidence="1">
    <location>
        <begin position="1047"/>
        <end position="1077"/>
    </location>
</feature>
<dbReference type="OMA" id="CSSHCIG"/>
<evidence type="ECO:0000259" key="1">
    <source>
        <dbReference type="SMART" id="SM00181"/>
    </source>
</evidence>
<feature type="domain" description="EGF-like" evidence="1">
    <location>
        <begin position="802"/>
        <end position="847"/>
    </location>
</feature>
<dbReference type="Proteomes" id="UP000039865">
    <property type="component" value="Unassembled WGS sequence"/>
</dbReference>
<dbReference type="SUPFAM" id="SSF57184">
    <property type="entry name" value="Growth factor receptor domain"/>
    <property type="match status" value="9"/>
</dbReference>